<gene>
    <name evidence="2" type="ORF">E1286_10025</name>
</gene>
<feature type="region of interest" description="Disordered" evidence="1">
    <location>
        <begin position="1"/>
        <end position="99"/>
    </location>
</feature>
<dbReference type="RefSeq" id="WP_132610974.1">
    <property type="nucleotide sequence ID" value="NZ_SMKQ01000019.1"/>
</dbReference>
<feature type="compositionally biased region" description="Low complexity" evidence="1">
    <location>
        <begin position="16"/>
        <end position="28"/>
    </location>
</feature>
<dbReference type="EMBL" id="SMKQ01000019">
    <property type="protein sequence ID" value="TDD51833.1"/>
    <property type="molecule type" value="Genomic_DNA"/>
</dbReference>
<comment type="caution">
    <text evidence="2">The sequence shown here is derived from an EMBL/GenBank/DDBJ whole genome shotgun (WGS) entry which is preliminary data.</text>
</comment>
<keyword evidence="3" id="KW-1185">Reference proteome</keyword>
<proteinExistence type="predicted"/>
<dbReference type="Proteomes" id="UP000295302">
    <property type="component" value="Unassembled WGS sequence"/>
</dbReference>
<name>A0A4R4Z1U1_9ACTN</name>
<organism evidence="2 3">
    <name type="scientific">Nonomuraea terrae</name>
    <dbReference type="NCBI Taxonomy" id="2530383"/>
    <lineage>
        <taxon>Bacteria</taxon>
        <taxon>Bacillati</taxon>
        <taxon>Actinomycetota</taxon>
        <taxon>Actinomycetes</taxon>
        <taxon>Streptosporangiales</taxon>
        <taxon>Streptosporangiaceae</taxon>
        <taxon>Nonomuraea</taxon>
    </lineage>
</organism>
<protein>
    <submittedName>
        <fullName evidence="2">Uncharacterized protein</fullName>
    </submittedName>
</protein>
<reference evidence="2 3" key="1">
    <citation type="submission" date="2019-03" db="EMBL/GenBank/DDBJ databases">
        <title>Draft genome sequences of novel Actinobacteria.</title>
        <authorList>
            <person name="Sahin N."/>
            <person name="Ay H."/>
            <person name="Saygin H."/>
        </authorList>
    </citation>
    <scope>NUCLEOTIDE SEQUENCE [LARGE SCALE GENOMIC DNA]</scope>
    <source>
        <strain evidence="2 3">CH32</strain>
    </source>
</reference>
<evidence type="ECO:0000256" key="1">
    <source>
        <dbReference type="SAM" id="MobiDB-lite"/>
    </source>
</evidence>
<dbReference type="AlphaFoldDB" id="A0A4R4Z1U1"/>
<sequence length="200" mass="20234">MLLVVNGTSDGDRTLGASPAASGSAAGPDGPPGRVPADAHGGRGGSPGPSERPGSRAQARPREAGRPASPPSATPGMVAGASASPGADGGGGGFSRHTDPQAAEFFRTTWGSRDKALKRLRDVRTVGGYLRIYTDLPDNADNSTAAIMLCERGLHYLRSRGVADPVVFVHAKAGGNGNPVLANILGPADRTCRVTHPDPG</sequence>
<evidence type="ECO:0000313" key="2">
    <source>
        <dbReference type="EMBL" id="TDD51833.1"/>
    </source>
</evidence>
<accession>A0A4R4Z1U1</accession>
<dbReference type="OrthoDB" id="3543658at2"/>
<evidence type="ECO:0000313" key="3">
    <source>
        <dbReference type="Proteomes" id="UP000295302"/>
    </source>
</evidence>